<dbReference type="SUPFAM" id="SSF53335">
    <property type="entry name" value="S-adenosyl-L-methionine-dependent methyltransferases"/>
    <property type="match status" value="1"/>
</dbReference>
<gene>
    <name evidence="4" type="ORF">HNQ38_000168</name>
</gene>
<dbReference type="Pfam" id="PF13649">
    <property type="entry name" value="Methyltransf_25"/>
    <property type="match status" value="1"/>
</dbReference>
<dbReference type="PANTHER" id="PTHR43861">
    <property type="entry name" value="TRANS-ACONITATE 2-METHYLTRANSFERASE-RELATED"/>
    <property type="match status" value="1"/>
</dbReference>
<feature type="domain" description="Methyltransferase" evidence="3">
    <location>
        <begin position="188"/>
        <end position="281"/>
    </location>
</feature>
<comment type="caution">
    <text evidence="4">The sequence shown here is derived from an EMBL/GenBank/DDBJ whole genome shotgun (WGS) entry which is preliminary data.</text>
</comment>
<evidence type="ECO:0000313" key="4">
    <source>
        <dbReference type="EMBL" id="MBB5142105.1"/>
    </source>
</evidence>
<dbReference type="Proteomes" id="UP000539075">
    <property type="component" value="Unassembled WGS sequence"/>
</dbReference>
<evidence type="ECO:0000313" key="5">
    <source>
        <dbReference type="Proteomes" id="UP000539075"/>
    </source>
</evidence>
<dbReference type="GO" id="GO:0008168">
    <property type="term" value="F:methyltransferase activity"/>
    <property type="evidence" value="ECO:0007669"/>
    <property type="project" value="UniProtKB-KW"/>
</dbReference>
<dbReference type="CDD" id="cd02440">
    <property type="entry name" value="AdoMet_MTases"/>
    <property type="match status" value="1"/>
</dbReference>
<keyword evidence="2 4" id="KW-0808">Transferase</keyword>
<proteinExistence type="predicted"/>
<dbReference type="EMBL" id="JACHGO010000001">
    <property type="protein sequence ID" value="MBB5142105.1"/>
    <property type="molecule type" value="Genomic_DNA"/>
</dbReference>
<dbReference type="Gene3D" id="1.10.10.10">
    <property type="entry name" value="Winged helix-like DNA-binding domain superfamily/Winged helix DNA-binding domain"/>
    <property type="match status" value="1"/>
</dbReference>
<accession>A0A7W8BY61</accession>
<protein>
    <submittedName>
        <fullName evidence="4">SAM-dependent methyltransferase</fullName>
    </submittedName>
</protein>
<reference evidence="4 5" key="1">
    <citation type="submission" date="2020-08" db="EMBL/GenBank/DDBJ databases">
        <title>Genomic Encyclopedia of Type Strains, Phase IV (KMG-IV): sequencing the most valuable type-strain genomes for metagenomic binning, comparative biology and taxonomic classification.</title>
        <authorList>
            <person name="Goeker M."/>
        </authorList>
    </citation>
    <scope>NUCLEOTIDE SEQUENCE [LARGE SCALE GENOMIC DNA]</scope>
    <source>
        <strain evidence="4 5">DSM 11275</strain>
    </source>
</reference>
<dbReference type="PANTHER" id="PTHR43861:SF1">
    <property type="entry name" value="TRANS-ACONITATE 2-METHYLTRANSFERASE"/>
    <property type="match status" value="1"/>
</dbReference>
<keyword evidence="1 4" id="KW-0489">Methyltransferase</keyword>
<dbReference type="GO" id="GO:0032259">
    <property type="term" value="P:methylation"/>
    <property type="evidence" value="ECO:0007669"/>
    <property type="project" value="UniProtKB-KW"/>
</dbReference>
<dbReference type="Gene3D" id="3.40.50.150">
    <property type="entry name" value="Vaccinia Virus protein VP39"/>
    <property type="match status" value="1"/>
</dbReference>
<name>A0A7W8BY61_9BACT</name>
<evidence type="ECO:0000259" key="3">
    <source>
        <dbReference type="Pfam" id="PF13649"/>
    </source>
</evidence>
<dbReference type="InterPro" id="IPR041698">
    <property type="entry name" value="Methyltransf_25"/>
</dbReference>
<organism evidence="4 5">
    <name type="scientific">Desulfovibrio intestinalis</name>
    <dbReference type="NCBI Taxonomy" id="58621"/>
    <lineage>
        <taxon>Bacteria</taxon>
        <taxon>Pseudomonadati</taxon>
        <taxon>Thermodesulfobacteriota</taxon>
        <taxon>Desulfovibrionia</taxon>
        <taxon>Desulfovibrionales</taxon>
        <taxon>Desulfovibrionaceae</taxon>
        <taxon>Desulfovibrio</taxon>
    </lineage>
</organism>
<evidence type="ECO:0000256" key="2">
    <source>
        <dbReference type="ARBA" id="ARBA00022679"/>
    </source>
</evidence>
<sequence length="361" mass="38374">MTTHQENFLGELPFGSLSDWLVAPVRMALLNLTLQLELPDILANAHSLPGIAACLEKNCGRPADESRLASLMDGMAAAGLACKKDGTYSNSHFAQEYLRKGSPVFLGDLVASLTGMQHRNLACLRERLFAGESDAAAGEVKPETKLRDEGHWKRSLAGLAAYQKAGAADALARLVTELPGAEQFSSMLDLGCGPGITALRAAALLPKLHVTLCDFSVVLDTARAEAEASGMAGRIGLRHGDFNTVELGHGYDLVWACQSLYYATDLHAFLTRVCAALRPGGLFVSVHEGVREGVSPAVLVLSRLSLAMEGQDVSLRHGQMATAAASAGLERIRVQSIPMLFGEADMEVFQKPYAVSKDGGA</sequence>
<dbReference type="AlphaFoldDB" id="A0A7W8BY61"/>
<dbReference type="InterPro" id="IPR036388">
    <property type="entry name" value="WH-like_DNA-bd_sf"/>
</dbReference>
<evidence type="ECO:0000256" key="1">
    <source>
        <dbReference type="ARBA" id="ARBA00022603"/>
    </source>
</evidence>
<keyword evidence="5" id="KW-1185">Reference proteome</keyword>
<dbReference type="RefSeq" id="WP_183717325.1">
    <property type="nucleotide sequence ID" value="NZ_JACHGO010000001.1"/>
</dbReference>
<dbReference type="InterPro" id="IPR029063">
    <property type="entry name" value="SAM-dependent_MTases_sf"/>
</dbReference>